<dbReference type="GO" id="GO:0006886">
    <property type="term" value="P:intracellular protein transport"/>
    <property type="evidence" value="ECO:0007669"/>
    <property type="project" value="TreeGrafter"/>
</dbReference>
<feature type="region of interest" description="Disordered" evidence="1">
    <location>
        <begin position="314"/>
        <end position="352"/>
    </location>
</feature>
<dbReference type="EMBL" id="SDIL01000021">
    <property type="protein sequence ID" value="RXK40214.1"/>
    <property type="molecule type" value="Genomic_DNA"/>
</dbReference>
<dbReference type="GO" id="GO:0005737">
    <property type="term" value="C:cytoplasm"/>
    <property type="evidence" value="ECO:0007669"/>
    <property type="project" value="TreeGrafter"/>
</dbReference>
<gene>
    <name evidence="3" type="ORF">M231_02488</name>
</gene>
<dbReference type="InterPro" id="IPR001012">
    <property type="entry name" value="UBX_dom"/>
</dbReference>
<dbReference type="PANTHER" id="PTHR46467">
    <property type="entry name" value="TETHER CONTAINING UBX DOMAIN FOR GLUT4"/>
    <property type="match status" value="1"/>
</dbReference>
<dbReference type="Pfam" id="PF00789">
    <property type="entry name" value="UBX"/>
    <property type="match status" value="1"/>
</dbReference>
<dbReference type="AlphaFoldDB" id="A0A4Q1BQK0"/>
<dbReference type="STRING" id="5217.A0A4Q1BQK0"/>
<proteinExistence type="predicted"/>
<feature type="region of interest" description="Disordered" evidence="1">
    <location>
        <begin position="1"/>
        <end position="34"/>
    </location>
</feature>
<feature type="compositionally biased region" description="Basic and acidic residues" evidence="1">
    <location>
        <begin position="68"/>
        <end position="81"/>
    </location>
</feature>
<dbReference type="InParanoid" id="A0A4Q1BQK0"/>
<dbReference type="VEuPathDB" id="FungiDB:TREMEDRAFT_33971"/>
<dbReference type="PANTHER" id="PTHR46467:SF1">
    <property type="entry name" value="TETHER CONTAINING UBX DOMAIN FOR GLUT4"/>
    <property type="match status" value="1"/>
</dbReference>
<evidence type="ECO:0000259" key="2">
    <source>
        <dbReference type="PROSITE" id="PS50033"/>
    </source>
</evidence>
<comment type="caution">
    <text evidence="3">The sequence shown here is derived from an EMBL/GenBank/DDBJ whole genome shotgun (WGS) entry which is preliminary data.</text>
</comment>
<dbReference type="Proteomes" id="UP000289152">
    <property type="component" value="Unassembled WGS sequence"/>
</dbReference>
<evidence type="ECO:0000313" key="3">
    <source>
        <dbReference type="EMBL" id="RXK40214.1"/>
    </source>
</evidence>
<dbReference type="PROSITE" id="PS50033">
    <property type="entry name" value="UBX"/>
    <property type="match status" value="1"/>
</dbReference>
<feature type="region of interest" description="Disordered" evidence="1">
    <location>
        <begin position="228"/>
        <end position="256"/>
    </location>
</feature>
<protein>
    <recommendedName>
        <fullName evidence="2">UBX domain-containing protein</fullName>
    </recommendedName>
</protein>
<evidence type="ECO:0000256" key="1">
    <source>
        <dbReference type="SAM" id="MobiDB-lite"/>
    </source>
</evidence>
<evidence type="ECO:0000313" key="4">
    <source>
        <dbReference type="Proteomes" id="UP000289152"/>
    </source>
</evidence>
<keyword evidence="4" id="KW-1185">Reference proteome</keyword>
<dbReference type="Gene3D" id="3.10.20.90">
    <property type="entry name" value="Phosphatidylinositol 3-kinase Catalytic Subunit, Chain A, domain 1"/>
    <property type="match status" value="1"/>
</dbReference>
<name>A0A4Q1BQK0_TREME</name>
<sequence length="352" mass="38918">MQPQTDEQLVQPPISELPTQTAEHELSSEAEQRNPVLGIQESSSLASPIVHDDTSAIVPMQNTEDLQEGNHRTPETGDHQGRMVSIQDTEDLQGEDMKTEVGGEENTIKVFGPATTSSEQELPLEFFEHSISDVQAYHSTVLARSRKLNEAPLLTFKHREEERMKREKNKVEKWPNTTIRIKFSDGTQIQNIFPSSSPIQPVYQFVRSALIPEVISKSFILWQPPRTQYPEHPTPAPPKKTTSRTTIIPPANYGPVRGSAVPGLQAGTGGKESLNELGLVPQSVLYVKWEDESMNASGYKAPLLSTLLEKMVPLPSAAPKEQSAPKSNTSGSGSGEGKKIPKWLQKGLMKRK</sequence>
<reference evidence="3 4" key="1">
    <citation type="submission" date="2016-06" db="EMBL/GenBank/DDBJ databases">
        <title>Evolution of pathogenesis and genome organization in the Tremellales.</title>
        <authorList>
            <person name="Cuomo C."/>
            <person name="Litvintseva A."/>
            <person name="Heitman J."/>
            <person name="Chen Y."/>
            <person name="Sun S."/>
            <person name="Springer D."/>
            <person name="Dromer F."/>
            <person name="Young S."/>
            <person name="Zeng Q."/>
            <person name="Chapman S."/>
            <person name="Gujja S."/>
            <person name="Saif S."/>
            <person name="Birren B."/>
        </authorList>
    </citation>
    <scope>NUCLEOTIDE SEQUENCE [LARGE SCALE GENOMIC DNA]</scope>
    <source>
        <strain evidence="3 4">ATCC 28783</strain>
    </source>
</reference>
<dbReference type="GO" id="GO:0012506">
    <property type="term" value="C:vesicle membrane"/>
    <property type="evidence" value="ECO:0007669"/>
    <property type="project" value="TreeGrafter"/>
</dbReference>
<organism evidence="3 4">
    <name type="scientific">Tremella mesenterica</name>
    <name type="common">Jelly fungus</name>
    <dbReference type="NCBI Taxonomy" id="5217"/>
    <lineage>
        <taxon>Eukaryota</taxon>
        <taxon>Fungi</taxon>
        <taxon>Dikarya</taxon>
        <taxon>Basidiomycota</taxon>
        <taxon>Agaricomycotina</taxon>
        <taxon>Tremellomycetes</taxon>
        <taxon>Tremellales</taxon>
        <taxon>Tremellaceae</taxon>
        <taxon>Tremella</taxon>
    </lineage>
</organism>
<feature type="region of interest" description="Disordered" evidence="1">
    <location>
        <begin position="52"/>
        <end position="84"/>
    </location>
</feature>
<dbReference type="OrthoDB" id="440781at2759"/>
<dbReference type="InterPro" id="IPR029071">
    <property type="entry name" value="Ubiquitin-like_domsf"/>
</dbReference>
<dbReference type="GO" id="GO:0005634">
    <property type="term" value="C:nucleus"/>
    <property type="evidence" value="ECO:0007669"/>
    <property type="project" value="TreeGrafter"/>
</dbReference>
<feature type="domain" description="UBX" evidence="2">
    <location>
        <begin position="172"/>
        <end position="287"/>
    </location>
</feature>
<accession>A0A4Q1BQK0</accession>
<feature type="compositionally biased region" description="Basic and acidic residues" evidence="1">
    <location>
        <begin position="22"/>
        <end position="32"/>
    </location>
</feature>
<dbReference type="SUPFAM" id="SSF54236">
    <property type="entry name" value="Ubiquitin-like"/>
    <property type="match status" value="1"/>
</dbReference>